<dbReference type="Proteomes" id="UP000054144">
    <property type="component" value="Unassembled WGS sequence"/>
</dbReference>
<evidence type="ECO:0000256" key="1">
    <source>
        <dbReference type="SAM" id="MobiDB-lite"/>
    </source>
</evidence>
<evidence type="ECO:0000313" key="2">
    <source>
        <dbReference type="EMBL" id="KIY49821.1"/>
    </source>
</evidence>
<evidence type="ECO:0000313" key="3">
    <source>
        <dbReference type="Proteomes" id="UP000054144"/>
    </source>
</evidence>
<sequence>MSQTKGYVLVPFTHNSGVPVYVMQLTELPRLTVASRTPTMNAEQFDDEVTRRHFEIVEVPGANNGDVVLHMETSLNSNGRRALSIVWNRRAYRLAINSRDGRGNRTLRRTRVHGPVEHRLQISLPSWAHGSNLEFAMQDGALYISWPMDCPQQLPQATSSSASNAKTPASSSSVVSDAGGAEVEGERDDAEYEAGTEAAGEDHHRPAVADERFKHADTAT</sequence>
<feature type="region of interest" description="Disordered" evidence="1">
    <location>
        <begin position="154"/>
        <end position="220"/>
    </location>
</feature>
<dbReference type="AlphaFoldDB" id="A0A0D7AEL1"/>
<feature type="compositionally biased region" description="Polar residues" evidence="1">
    <location>
        <begin position="154"/>
        <end position="169"/>
    </location>
</feature>
<reference evidence="2 3" key="1">
    <citation type="journal article" date="2015" name="Fungal Genet. Biol.">
        <title>Evolution of novel wood decay mechanisms in Agaricales revealed by the genome sequences of Fistulina hepatica and Cylindrobasidium torrendii.</title>
        <authorList>
            <person name="Floudas D."/>
            <person name="Held B.W."/>
            <person name="Riley R."/>
            <person name="Nagy L.G."/>
            <person name="Koehler G."/>
            <person name="Ransdell A.S."/>
            <person name="Younus H."/>
            <person name="Chow J."/>
            <person name="Chiniquy J."/>
            <person name="Lipzen A."/>
            <person name="Tritt A."/>
            <person name="Sun H."/>
            <person name="Haridas S."/>
            <person name="LaButti K."/>
            <person name="Ohm R.A."/>
            <person name="Kues U."/>
            <person name="Blanchette R.A."/>
            <person name="Grigoriev I.V."/>
            <person name="Minto R.E."/>
            <person name="Hibbett D.S."/>
        </authorList>
    </citation>
    <scope>NUCLEOTIDE SEQUENCE [LARGE SCALE GENOMIC DNA]</scope>
    <source>
        <strain evidence="2 3">ATCC 64428</strain>
    </source>
</reference>
<organism evidence="2 3">
    <name type="scientific">Fistulina hepatica ATCC 64428</name>
    <dbReference type="NCBI Taxonomy" id="1128425"/>
    <lineage>
        <taxon>Eukaryota</taxon>
        <taxon>Fungi</taxon>
        <taxon>Dikarya</taxon>
        <taxon>Basidiomycota</taxon>
        <taxon>Agaricomycotina</taxon>
        <taxon>Agaricomycetes</taxon>
        <taxon>Agaricomycetidae</taxon>
        <taxon>Agaricales</taxon>
        <taxon>Fistulinaceae</taxon>
        <taxon>Fistulina</taxon>
    </lineage>
</organism>
<name>A0A0D7AEL1_9AGAR</name>
<keyword evidence="3" id="KW-1185">Reference proteome</keyword>
<gene>
    <name evidence="2" type="ORF">FISHEDRAFT_72446</name>
</gene>
<accession>A0A0D7AEL1</accession>
<feature type="compositionally biased region" description="Basic and acidic residues" evidence="1">
    <location>
        <begin position="200"/>
        <end position="220"/>
    </location>
</feature>
<dbReference type="EMBL" id="KN881721">
    <property type="protein sequence ID" value="KIY49821.1"/>
    <property type="molecule type" value="Genomic_DNA"/>
</dbReference>
<proteinExistence type="predicted"/>
<protein>
    <submittedName>
        <fullName evidence="2">Uncharacterized protein</fullName>
    </submittedName>
</protein>
<feature type="compositionally biased region" description="Acidic residues" evidence="1">
    <location>
        <begin position="183"/>
        <end position="194"/>
    </location>
</feature>